<name>X6M2U2_RETFI</name>
<keyword evidence="2" id="KW-1185">Reference proteome</keyword>
<reference evidence="1 2" key="1">
    <citation type="journal article" date="2013" name="Curr. Biol.">
        <title>The Genome of the Foraminiferan Reticulomyxa filosa.</title>
        <authorList>
            <person name="Glockner G."/>
            <person name="Hulsmann N."/>
            <person name="Schleicher M."/>
            <person name="Noegel A.A."/>
            <person name="Eichinger L."/>
            <person name="Gallinger C."/>
            <person name="Pawlowski J."/>
            <person name="Sierra R."/>
            <person name="Euteneuer U."/>
            <person name="Pillet L."/>
            <person name="Moustafa A."/>
            <person name="Platzer M."/>
            <person name="Groth M."/>
            <person name="Szafranski K."/>
            <person name="Schliwa M."/>
        </authorList>
    </citation>
    <scope>NUCLEOTIDE SEQUENCE [LARGE SCALE GENOMIC DNA]</scope>
</reference>
<dbReference type="Proteomes" id="UP000023152">
    <property type="component" value="Unassembled WGS sequence"/>
</dbReference>
<comment type="caution">
    <text evidence="1">The sequence shown here is derived from an EMBL/GenBank/DDBJ whole genome shotgun (WGS) entry which is preliminary data.</text>
</comment>
<dbReference type="EMBL" id="ASPP01026259">
    <property type="protein sequence ID" value="ETO07325.1"/>
    <property type="molecule type" value="Genomic_DNA"/>
</dbReference>
<protein>
    <submittedName>
        <fullName evidence="1">Uncharacterized protein</fullName>
    </submittedName>
</protein>
<proteinExistence type="predicted"/>
<feature type="non-terminal residue" evidence="1">
    <location>
        <position position="199"/>
    </location>
</feature>
<gene>
    <name evidence="1" type="ORF">RFI_30066</name>
</gene>
<accession>X6M2U2</accession>
<organism evidence="1 2">
    <name type="scientific">Reticulomyxa filosa</name>
    <dbReference type="NCBI Taxonomy" id="46433"/>
    <lineage>
        <taxon>Eukaryota</taxon>
        <taxon>Sar</taxon>
        <taxon>Rhizaria</taxon>
        <taxon>Retaria</taxon>
        <taxon>Foraminifera</taxon>
        <taxon>Monothalamids</taxon>
        <taxon>Reticulomyxidae</taxon>
        <taxon>Reticulomyxa</taxon>
    </lineage>
</organism>
<evidence type="ECO:0000313" key="2">
    <source>
        <dbReference type="Proteomes" id="UP000023152"/>
    </source>
</evidence>
<dbReference type="AlphaFoldDB" id="X6M2U2"/>
<sequence>MGITLYFYFITNVYINLFFFLKKKGGGGGVDYYYYYYELIFFQNKKKRELKKRRTIISEEWIEQYLKGIQGQFLSRFDEDTQAVILYRWQIENEELITNQEIDANDLQIHAKSSEMSGRITGSVEWRQSRGELGNDKKEEKTQESEKLTVQQRVYREDLFGYMAKLETPRRVLFPLLRKDAKSEIFDSLDDWLCQGALQ</sequence>
<dbReference type="OrthoDB" id="409136at2759"/>
<evidence type="ECO:0000313" key="1">
    <source>
        <dbReference type="EMBL" id="ETO07325.1"/>
    </source>
</evidence>